<comment type="caution">
    <text evidence="1">The sequence shown here is derived from an EMBL/GenBank/DDBJ whole genome shotgun (WGS) entry which is preliminary data.</text>
</comment>
<evidence type="ECO:0000313" key="2">
    <source>
        <dbReference type="Proteomes" id="UP000028837"/>
    </source>
</evidence>
<protein>
    <submittedName>
        <fullName evidence="1">Uncharacterized protein</fullName>
    </submittedName>
</protein>
<reference evidence="1 2" key="1">
    <citation type="submission" date="2014-02" db="EMBL/GenBank/DDBJ databases">
        <authorList>
            <person name="Sibley D."/>
            <person name="Venepally P."/>
            <person name="Karamycheva S."/>
            <person name="Hadjithomas M."/>
            <person name="Khan A."/>
            <person name="Brunk B."/>
            <person name="Roos D."/>
            <person name="Caler E."/>
            <person name="Lorenzi H."/>
        </authorList>
    </citation>
    <scope>NUCLEOTIDE SEQUENCE [LARGE SCALE GENOMIC DNA]</scope>
    <source>
        <strain evidence="1 2">GAB2-2007-GAL-DOM2</strain>
    </source>
</reference>
<sequence length="101" mass="11152">MSLVASAHVPLEERISFCSNKTTAFCRLNTCARAKHKVHCCHLWVPSRARAPSLTASKSTDLLKTQTILQQSTQISRSASVRLAWRRQAAACIESTISGIR</sequence>
<accession>A0A086JZ46</accession>
<dbReference type="AlphaFoldDB" id="A0A086JZ46"/>
<dbReference type="EMBL" id="AHZU02001014">
    <property type="protein sequence ID" value="KFG37414.1"/>
    <property type="molecule type" value="Genomic_DNA"/>
</dbReference>
<dbReference type="Proteomes" id="UP000028837">
    <property type="component" value="Unassembled WGS sequence"/>
</dbReference>
<evidence type="ECO:0000313" key="1">
    <source>
        <dbReference type="EMBL" id="KFG37414.1"/>
    </source>
</evidence>
<organism evidence="1 2">
    <name type="scientific">Toxoplasma gondii GAB2-2007-GAL-DOM2</name>
    <dbReference type="NCBI Taxonomy" id="1130820"/>
    <lineage>
        <taxon>Eukaryota</taxon>
        <taxon>Sar</taxon>
        <taxon>Alveolata</taxon>
        <taxon>Apicomplexa</taxon>
        <taxon>Conoidasida</taxon>
        <taxon>Coccidia</taxon>
        <taxon>Eucoccidiorida</taxon>
        <taxon>Eimeriorina</taxon>
        <taxon>Sarcocystidae</taxon>
        <taxon>Toxoplasma</taxon>
    </lineage>
</organism>
<gene>
    <name evidence="1" type="ORF">TGDOM2_313250</name>
</gene>
<proteinExistence type="predicted"/>
<name>A0A086JZ46_TOXGO</name>
<dbReference type="VEuPathDB" id="ToxoDB:TGDOM2_313250"/>